<dbReference type="AlphaFoldDB" id="A0A1S1LXV3"/>
<evidence type="ECO:0000313" key="2">
    <source>
        <dbReference type="EMBL" id="OHU60670.1"/>
    </source>
</evidence>
<gene>
    <name evidence="2" type="ORF">BKG82_02095</name>
</gene>
<sequence length="898" mass="94691">MPQAHPEGISGGTALTTPGGVPNLPVGALTVESLAEKLQDLTPAAMRSRAAERMPNTFHGSTGGDPLQDLSPFGILTKLFAGFNSHVANADPNDIQGPEDLPGLLLDFIESLPVVGQFVGLAEAIMGTYDGDDETLLAIQQIFMPIRRLLQLASGQDVGWPTLPEIEAGWSDLFTAIGNAVSKFPGVIAISRIANIIQDLINGAGEFLTAESVTDNPYFDWDSVTPGFISGGSIRATANGTQQVLRTEPFEVFEGQTLELRAASQWTGASATAGSNPVKVGFTPFDASGNPLADVIRGFLQPSGDHGWQWVPVADKWPVPSGVKYVSQLLILDAGATAGTFRFSNASAWASNLLDLNLVKDLRQMVDAIGGVVNSEAANIEARLQAITADGKITASEIAGLIQQAQVSGLAIMQTVINQILDILNGNIVTPINSLVQGVKDWFGLNQNKTQKLTSGGGISVADVTGNFGMNRVADLVDNLGDMLTGVKTGADGTATGTTGTIGEQIDQAKESLLSLLGLSRDALKSAIAAQTTLQEQETEQNTGGGNSYSFTFSGADGAALNSTDWTTGPTAGDVTIRGDSGYAGVKNGNPDGHFFASPNYTYATDGQSASFVLGDTQNGNYYSGVYIRCDSGRTQGAYCLAKEGEIRIGKFTRSGTSWSFSTPLTLQTGLSAVKQGARIEIRCSGNNYFVRVNGRQILSATDAGNTISIGAAYRYSMFSVQRASPFFTYDSYRIAAFAMSDYTSAGAGFSMSNSWSIRRDSTADVTYGPYSSGAFPSGFFTFNDYTTDVTLDDLGTARIEIATTGLYRISTTYRSVTAKGTSVPYWVVYKNGTRITGAIPSGCPFEIPLVAGDIVQPGFIAVDYDVRSDGSTGSERVVSRSITALSGIATFDGRRIA</sequence>
<name>A0A1S1LXV3_MYCCH</name>
<comment type="caution">
    <text evidence="2">The sequence shown here is derived from an EMBL/GenBank/DDBJ whole genome shotgun (WGS) entry which is preliminary data.</text>
</comment>
<evidence type="ECO:0000256" key="1">
    <source>
        <dbReference type="SAM" id="MobiDB-lite"/>
    </source>
</evidence>
<accession>A0A1S1LXV3</accession>
<dbReference type="EMBL" id="MLIQ01000008">
    <property type="protein sequence ID" value="OHU60670.1"/>
    <property type="molecule type" value="Genomic_DNA"/>
</dbReference>
<dbReference type="Gene3D" id="2.60.120.560">
    <property type="entry name" value="Exo-inulinase, domain 1"/>
    <property type="match status" value="1"/>
</dbReference>
<dbReference type="Proteomes" id="UP000180043">
    <property type="component" value="Unassembled WGS sequence"/>
</dbReference>
<proteinExistence type="predicted"/>
<evidence type="ECO:0000313" key="3">
    <source>
        <dbReference type="Proteomes" id="UP000180043"/>
    </source>
</evidence>
<organism evidence="2 3">
    <name type="scientific">Mycobacteroides chelonae</name>
    <name type="common">Mycobacterium chelonae</name>
    <dbReference type="NCBI Taxonomy" id="1774"/>
    <lineage>
        <taxon>Bacteria</taxon>
        <taxon>Bacillati</taxon>
        <taxon>Actinomycetota</taxon>
        <taxon>Actinomycetes</taxon>
        <taxon>Mycobacteriales</taxon>
        <taxon>Mycobacteriaceae</taxon>
        <taxon>Mycobacteroides</taxon>
    </lineage>
</organism>
<protein>
    <recommendedName>
        <fullName evidence="4">Bacteriophage protein</fullName>
    </recommendedName>
</protein>
<feature type="region of interest" description="Disordered" evidence="1">
    <location>
        <begin position="1"/>
        <end position="21"/>
    </location>
</feature>
<evidence type="ECO:0008006" key="4">
    <source>
        <dbReference type="Google" id="ProtNLM"/>
    </source>
</evidence>
<reference evidence="2 3" key="1">
    <citation type="submission" date="2016-10" db="EMBL/GenBank/DDBJ databases">
        <title>Evaluation of Human, Veterinary and Environmental Mycobacterium chelonae Isolates by Core Genome Phylogenomic Analysis, Targeted Gene Comparison, and Anti-microbial Susceptibility Patterns: A Tale of Mistaken Identities.</title>
        <authorList>
            <person name="Fogelson S.B."/>
            <person name="Camus A.C."/>
            <person name="Lorenz W."/>
            <person name="Vasireddy R."/>
            <person name="Vasireddy S."/>
            <person name="Smith T."/>
            <person name="Brown-Elliott B.A."/>
            <person name="Wallace R.J.Jr."/>
            <person name="Hasan N.A."/>
            <person name="Reischl U."/>
            <person name="Sanchez S."/>
        </authorList>
    </citation>
    <scope>NUCLEOTIDE SEQUENCE [LARGE SCALE GENOMIC DNA]</scope>
    <source>
        <strain evidence="2 3">15515</strain>
    </source>
</reference>
<dbReference type="RefSeq" id="WP_070947326.1">
    <property type="nucleotide sequence ID" value="NZ_MLIQ01000008.1"/>
</dbReference>